<dbReference type="AlphaFoldDB" id="A0A7L5EBM2"/>
<keyword evidence="8" id="KW-1185">Reference proteome</keyword>
<name>A0A7L5EBM2_9SPHI</name>
<dbReference type="SUPFAM" id="SSF56524">
    <property type="entry name" value="Oxidoreductase molybdopterin-binding domain"/>
    <property type="match status" value="1"/>
</dbReference>
<evidence type="ECO:0000256" key="3">
    <source>
        <dbReference type="ARBA" id="ARBA00022723"/>
    </source>
</evidence>
<dbReference type="KEGG" id="mrob:HH214_09290"/>
<organism evidence="7 8">
    <name type="scientific">Mucilaginibacter robiniae</name>
    <dbReference type="NCBI Taxonomy" id="2728022"/>
    <lineage>
        <taxon>Bacteria</taxon>
        <taxon>Pseudomonadati</taxon>
        <taxon>Bacteroidota</taxon>
        <taxon>Sphingobacteriia</taxon>
        <taxon>Sphingobacteriales</taxon>
        <taxon>Sphingobacteriaceae</taxon>
        <taxon>Mucilaginibacter</taxon>
    </lineage>
</organism>
<dbReference type="Pfam" id="PF03404">
    <property type="entry name" value="Mo-co_dimer"/>
    <property type="match status" value="1"/>
</dbReference>
<keyword evidence="2" id="KW-0500">Molybdenum</keyword>
<dbReference type="Proteomes" id="UP000503278">
    <property type="component" value="Chromosome"/>
</dbReference>
<dbReference type="InterPro" id="IPR005066">
    <property type="entry name" value="MoCF_OxRdtse_dimer"/>
</dbReference>
<dbReference type="GO" id="GO:0043546">
    <property type="term" value="F:molybdopterin cofactor binding"/>
    <property type="evidence" value="ECO:0007669"/>
    <property type="project" value="TreeGrafter"/>
</dbReference>
<evidence type="ECO:0000259" key="5">
    <source>
        <dbReference type="Pfam" id="PF00174"/>
    </source>
</evidence>
<dbReference type="PRINTS" id="PR00407">
    <property type="entry name" value="EUMOPTERIN"/>
</dbReference>
<dbReference type="CDD" id="cd02110">
    <property type="entry name" value="SO_family_Moco_dimer"/>
    <property type="match status" value="1"/>
</dbReference>
<dbReference type="InterPro" id="IPR000572">
    <property type="entry name" value="OxRdtase_Mopterin-bd_dom"/>
</dbReference>
<reference evidence="7 8" key="1">
    <citation type="submission" date="2020-04" db="EMBL/GenBank/DDBJ databases">
        <title>Genome sequencing of novel species.</title>
        <authorList>
            <person name="Heo J."/>
            <person name="Kim S.-J."/>
            <person name="Kim J.-S."/>
            <person name="Hong S.-B."/>
            <person name="Kwon S.-W."/>
        </authorList>
    </citation>
    <scope>NUCLEOTIDE SEQUENCE [LARGE SCALE GENOMIC DNA]</scope>
    <source>
        <strain evidence="7 8">F39-2</strain>
    </source>
</reference>
<evidence type="ECO:0000313" key="7">
    <source>
        <dbReference type="EMBL" id="QJD98353.1"/>
    </source>
</evidence>
<feature type="domain" description="Oxidoreductase molybdopterin-binding" evidence="5">
    <location>
        <begin position="47"/>
        <end position="224"/>
    </location>
</feature>
<gene>
    <name evidence="7" type="ORF">HH214_09290</name>
</gene>
<feature type="domain" description="Moybdenum cofactor oxidoreductase dimerisation" evidence="6">
    <location>
        <begin position="244"/>
        <end position="343"/>
    </location>
</feature>
<dbReference type="SUPFAM" id="SSF81296">
    <property type="entry name" value="E set domains"/>
    <property type="match status" value="1"/>
</dbReference>
<evidence type="ECO:0000256" key="1">
    <source>
        <dbReference type="ARBA" id="ARBA00001924"/>
    </source>
</evidence>
<dbReference type="PANTHER" id="PTHR19372:SF7">
    <property type="entry name" value="SULFITE OXIDASE, MITOCHONDRIAL"/>
    <property type="match status" value="1"/>
</dbReference>
<dbReference type="Gene3D" id="2.60.40.650">
    <property type="match status" value="1"/>
</dbReference>
<dbReference type="EMBL" id="CP051682">
    <property type="protein sequence ID" value="QJD98353.1"/>
    <property type="molecule type" value="Genomic_DNA"/>
</dbReference>
<dbReference type="Pfam" id="PF00174">
    <property type="entry name" value="Oxidored_molyb"/>
    <property type="match status" value="1"/>
</dbReference>
<dbReference type="Gene3D" id="3.90.420.10">
    <property type="entry name" value="Oxidoreductase, molybdopterin-binding domain"/>
    <property type="match status" value="1"/>
</dbReference>
<dbReference type="PANTHER" id="PTHR19372">
    <property type="entry name" value="SULFITE REDUCTASE"/>
    <property type="match status" value="1"/>
</dbReference>
<proteinExistence type="predicted"/>
<evidence type="ECO:0000256" key="4">
    <source>
        <dbReference type="ARBA" id="ARBA00023002"/>
    </source>
</evidence>
<evidence type="ECO:0000259" key="6">
    <source>
        <dbReference type="Pfam" id="PF03404"/>
    </source>
</evidence>
<keyword evidence="3" id="KW-0479">Metal-binding</keyword>
<evidence type="ECO:0000313" key="8">
    <source>
        <dbReference type="Proteomes" id="UP000503278"/>
    </source>
</evidence>
<accession>A0A7L5EBM2</accession>
<dbReference type="GO" id="GO:0008482">
    <property type="term" value="F:sulfite oxidase activity"/>
    <property type="evidence" value="ECO:0007669"/>
    <property type="project" value="TreeGrafter"/>
</dbReference>
<dbReference type="InterPro" id="IPR008335">
    <property type="entry name" value="Mopterin_OxRdtase_euk"/>
</dbReference>
<comment type="cofactor">
    <cofactor evidence="1">
        <name>Mo-molybdopterin</name>
        <dbReference type="ChEBI" id="CHEBI:71302"/>
    </cofactor>
</comment>
<dbReference type="GO" id="GO:0006790">
    <property type="term" value="P:sulfur compound metabolic process"/>
    <property type="evidence" value="ECO:0007669"/>
    <property type="project" value="TreeGrafter"/>
</dbReference>
<evidence type="ECO:0000256" key="2">
    <source>
        <dbReference type="ARBA" id="ARBA00022505"/>
    </source>
</evidence>
<keyword evidence="4" id="KW-0560">Oxidoreductase</keyword>
<protein>
    <submittedName>
        <fullName evidence="7">Sulfite oxidase</fullName>
    </submittedName>
</protein>
<sequence length="362" mass="40413">MSIPINSSKAIFPGLITREREPVNLEFAFPTLDGRITPAEQFYVRSHFPIPEIKAEEWRLSIEGEVEHPFILTFEELKQMPARTVMATLECAGNGRSKLVPKAKGLLWEQGAVGNAEWTGVPLHLLLEKAGLKAGVIEIILEGQDEGTISEEPKAPGTIVFAHSLPLDKALQEQVLIAFEMNGEPLTAIHGYPVRAIIPGWYGMASVKWLIKITATATRFHSYWQTLEYAYWKDLYGKPTLVPVTEMQVKAEIARPALQEVVAAGSIYRVTGAAWSGEQVVEQVEISTDDGQSWQPATLLEEPVRYAWQLWEFAWNVPPTPGAYQLRARATDAAGHSQPDTHEDMRRTYMVNFVAPVEVIVK</sequence>
<dbReference type="InterPro" id="IPR014756">
    <property type="entry name" value="Ig_E-set"/>
</dbReference>
<dbReference type="GO" id="GO:0020037">
    <property type="term" value="F:heme binding"/>
    <property type="evidence" value="ECO:0007669"/>
    <property type="project" value="TreeGrafter"/>
</dbReference>
<dbReference type="InterPro" id="IPR036374">
    <property type="entry name" value="OxRdtase_Mopterin-bd_sf"/>
</dbReference>
<dbReference type="GO" id="GO:0030151">
    <property type="term" value="F:molybdenum ion binding"/>
    <property type="evidence" value="ECO:0007669"/>
    <property type="project" value="InterPro"/>
</dbReference>